<evidence type="ECO:0000256" key="11">
    <source>
        <dbReference type="PIRNR" id="PIRNR006268"/>
    </source>
</evidence>
<reference evidence="13" key="1">
    <citation type="journal article" date="2019" name="Int. J. Syst. Evol. Microbiol.">
        <title>The Global Catalogue of Microorganisms (GCM) 10K type strain sequencing project: providing services to taxonomists for standard genome sequencing and annotation.</title>
        <authorList>
            <consortium name="The Broad Institute Genomics Platform"/>
            <consortium name="The Broad Institute Genome Sequencing Center for Infectious Disease"/>
            <person name="Wu L."/>
            <person name="Ma J."/>
        </authorList>
    </citation>
    <scope>NUCLEOTIDE SEQUENCE [LARGE SCALE GENOMIC DNA]</scope>
    <source>
        <strain evidence="13">KCTC 52490</strain>
    </source>
</reference>
<keyword evidence="13" id="KW-1185">Reference proteome</keyword>
<keyword evidence="5 11" id="KW-0808">Transferase</keyword>
<keyword evidence="4 11" id="KW-0285">Flavoprotein</keyword>
<dbReference type="EC" id="2.7.1.180" evidence="2 11"/>
<protein>
    <recommendedName>
        <fullName evidence="3 11">FAD:protein FMN transferase</fullName>
        <ecNumber evidence="2 11">2.7.1.180</ecNumber>
    </recommendedName>
    <alternativeName>
        <fullName evidence="9 11">Flavin transferase</fullName>
    </alternativeName>
</protein>
<evidence type="ECO:0000313" key="13">
    <source>
        <dbReference type="Proteomes" id="UP001597512"/>
    </source>
</evidence>
<evidence type="ECO:0000256" key="9">
    <source>
        <dbReference type="ARBA" id="ARBA00031306"/>
    </source>
</evidence>
<evidence type="ECO:0000256" key="6">
    <source>
        <dbReference type="ARBA" id="ARBA00022723"/>
    </source>
</evidence>
<comment type="catalytic activity">
    <reaction evidence="10 11">
        <text>L-threonyl-[protein] + FAD = FMN-L-threonyl-[protein] + AMP + H(+)</text>
        <dbReference type="Rhea" id="RHEA:36847"/>
        <dbReference type="Rhea" id="RHEA-COMP:11060"/>
        <dbReference type="Rhea" id="RHEA-COMP:11061"/>
        <dbReference type="ChEBI" id="CHEBI:15378"/>
        <dbReference type="ChEBI" id="CHEBI:30013"/>
        <dbReference type="ChEBI" id="CHEBI:57692"/>
        <dbReference type="ChEBI" id="CHEBI:74257"/>
        <dbReference type="ChEBI" id="CHEBI:456215"/>
        <dbReference type="EC" id="2.7.1.180"/>
    </reaction>
</comment>
<evidence type="ECO:0000256" key="3">
    <source>
        <dbReference type="ARBA" id="ARBA00016337"/>
    </source>
</evidence>
<comment type="similarity">
    <text evidence="11">Belongs to the ApbE family.</text>
</comment>
<name>A0ABW6AQ60_9BACT</name>
<organism evidence="12 13">
    <name type="scientific">Spirosoma flavum</name>
    <dbReference type="NCBI Taxonomy" id="2048557"/>
    <lineage>
        <taxon>Bacteria</taxon>
        <taxon>Pseudomonadati</taxon>
        <taxon>Bacteroidota</taxon>
        <taxon>Cytophagia</taxon>
        <taxon>Cytophagales</taxon>
        <taxon>Cytophagaceae</taxon>
        <taxon>Spirosoma</taxon>
    </lineage>
</organism>
<gene>
    <name evidence="12" type="ORF">ACFS25_27030</name>
</gene>
<proteinExistence type="inferred from homology"/>
<evidence type="ECO:0000256" key="4">
    <source>
        <dbReference type="ARBA" id="ARBA00022630"/>
    </source>
</evidence>
<dbReference type="Gene3D" id="3.10.520.10">
    <property type="entry name" value="ApbE-like domains"/>
    <property type="match status" value="1"/>
</dbReference>
<dbReference type="InterPro" id="IPR003374">
    <property type="entry name" value="ApbE-like_sf"/>
</dbReference>
<keyword evidence="7 11" id="KW-0274">FAD</keyword>
<dbReference type="PIRSF" id="PIRSF006268">
    <property type="entry name" value="ApbE"/>
    <property type="match status" value="1"/>
</dbReference>
<comment type="cofactor">
    <cofactor evidence="1">
        <name>Mg(2+)</name>
        <dbReference type="ChEBI" id="CHEBI:18420"/>
    </cofactor>
</comment>
<keyword evidence="8 11" id="KW-0460">Magnesium</keyword>
<accession>A0ABW6AQ60</accession>
<keyword evidence="6 11" id="KW-0479">Metal-binding</keyword>
<evidence type="ECO:0000256" key="8">
    <source>
        <dbReference type="ARBA" id="ARBA00022842"/>
    </source>
</evidence>
<dbReference type="EMBL" id="JBHUOM010000028">
    <property type="protein sequence ID" value="MFD2937456.1"/>
    <property type="molecule type" value="Genomic_DNA"/>
</dbReference>
<dbReference type="RefSeq" id="WP_381507537.1">
    <property type="nucleotide sequence ID" value="NZ_JBHUOM010000028.1"/>
</dbReference>
<comment type="caution">
    <text evidence="12">The sequence shown here is derived from an EMBL/GenBank/DDBJ whole genome shotgun (WGS) entry which is preliminary data.</text>
</comment>
<sequence length="342" mass="37839">MKKLKKLTLLGLGSLLFVLFGFTQFQKSNELKPFQLTGLAQGTTYAITYYSQREIIQKPQIDSIFSRLDQSLSIYSPTSLISQFNQSDTGVETDTHLRQVVQKSLAIFNETAGVFDITVYPLVNTWGFGIEKITTLPDSATIKSLLTCVGSGKLRLTQNRLSKTVPCTRIDVNGIAQGYSVDVVASYLKKRGIRNYLVEVGGEIRVKGRKYPQNTPMSIGIQTPTKNEFESASIQKVIEVAQGAVTTSGNYRKYRQVGPNRISHIIDPKTGYTSKNELVSVTVVAHDAITADGYDNALLAMGLPQALSFLKHHQNLEAYFIYQKPNGTVADTATAGFYKLMR</sequence>
<evidence type="ECO:0000256" key="10">
    <source>
        <dbReference type="ARBA" id="ARBA00048540"/>
    </source>
</evidence>
<dbReference type="InterPro" id="IPR024932">
    <property type="entry name" value="ApbE"/>
</dbReference>
<evidence type="ECO:0000313" key="12">
    <source>
        <dbReference type="EMBL" id="MFD2937456.1"/>
    </source>
</evidence>
<dbReference type="GO" id="GO:0016740">
    <property type="term" value="F:transferase activity"/>
    <property type="evidence" value="ECO:0007669"/>
    <property type="project" value="UniProtKB-KW"/>
</dbReference>
<evidence type="ECO:0000256" key="5">
    <source>
        <dbReference type="ARBA" id="ARBA00022679"/>
    </source>
</evidence>
<dbReference type="SUPFAM" id="SSF143631">
    <property type="entry name" value="ApbE-like"/>
    <property type="match status" value="1"/>
</dbReference>
<evidence type="ECO:0000256" key="2">
    <source>
        <dbReference type="ARBA" id="ARBA00011955"/>
    </source>
</evidence>
<evidence type="ECO:0000256" key="7">
    <source>
        <dbReference type="ARBA" id="ARBA00022827"/>
    </source>
</evidence>
<evidence type="ECO:0000256" key="1">
    <source>
        <dbReference type="ARBA" id="ARBA00001946"/>
    </source>
</evidence>
<dbReference type="Proteomes" id="UP001597512">
    <property type="component" value="Unassembled WGS sequence"/>
</dbReference>
<dbReference type="PANTHER" id="PTHR30040">
    <property type="entry name" value="THIAMINE BIOSYNTHESIS LIPOPROTEIN APBE"/>
    <property type="match status" value="1"/>
</dbReference>
<dbReference type="PANTHER" id="PTHR30040:SF2">
    <property type="entry name" value="FAD:PROTEIN FMN TRANSFERASE"/>
    <property type="match status" value="1"/>
</dbReference>
<dbReference type="Pfam" id="PF02424">
    <property type="entry name" value="ApbE"/>
    <property type="match status" value="1"/>
</dbReference>